<protein>
    <submittedName>
        <fullName evidence="1">6504_t:CDS:1</fullName>
    </submittedName>
</protein>
<accession>A0A9N9H1F8</accession>
<comment type="caution">
    <text evidence="1">The sequence shown here is derived from an EMBL/GenBank/DDBJ whole genome shotgun (WGS) entry which is preliminary data.</text>
</comment>
<evidence type="ECO:0000313" key="1">
    <source>
        <dbReference type="EMBL" id="CAG8640285.1"/>
    </source>
</evidence>
<dbReference type="OrthoDB" id="2385636at2759"/>
<dbReference type="AlphaFoldDB" id="A0A9N9H1F8"/>
<dbReference type="Proteomes" id="UP000789572">
    <property type="component" value="Unassembled WGS sequence"/>
</dbReference>
<name>A0A9N9H1F8_9GLOM</name>
<proteinExistence type="predicted"/>
<feature type="non-terminal residue" evidence="1">
    <location>
        <position position="238"/>
    </location>
</feature>
<organism evidence="1 2">
    <name type="scientific">Paraglomus occultum</name>
    <dbReference type="NCBI Taxonomy" id="144539"/>
    <lineage>
        <taxon>Eukaryota</taxon>
        <taxon>Fungi</taxon>
        <taxon>Fungi incertae sedis</taxon>
        <taxon>Mucoromycota</taxon>
        <taxon>Glomeromycotina</taxon>
        <taxon>Glomeromycetes</taxon>
        <taxon>Paraglomerales</taxon>
        <taxon>Paraglomeraceae</taxon>
        <taxon>Paraglomus</taxon>
    </lineage>
</organism>
<gene>
    <name evidence="1" type="ORF">POCULU_LOCUS9379</name>
</gene>
<evidence type="ECO:0000313" key="2">
    <source>
        <dbReference type="Proteomes" id="UP000789572"/>
    </source>
</evidence>
<keyword evidence="2" id="KW-1185">Reference proteome</keyword>
<reference evidence="1" key="1">
    <citation type="submission" date="2021-06" db="EMBL/GenBank/DDBJ databases">
        <authorList>
            <person name="Kallberg Y."/>
            <person name="Tangrot J."/>
            <person name="Rosling A."/>
        </authorList>
    </citation>
    <scope>NUCLEOTIDE SEQUENCE</scope>
    <source>
        <strain evidence="1">IA702</strain>
    </source>
</reference>
<feature type="non-terminal residue" evidence="1">
    <location>
        <position position="1"/>
    </location>
</feature>
<sequence>SSWSVHVLIRSISPRSGPSDGGWRSGSVHVLTQSISPRSEPSPLRIYILSCLKLLFCCQLVVDSERSKNGLQAYWEGVIHKRKKLAVKRTHVLGSLSLLDEAGKYNVDGLSSEGFSDSFLVDVSSTSKHTLDSKGLISQRAKKIKTTNEDESVDLEENGIGIYSENDDGEKLEDHTVSNEELPCWSSYEKTFQEISEDKKWRLSSSQRNVEDVLHEYALKLEEEQLIHSFGKKSARVW</sequence>
<dbReference type="EMBL" id="CAJVPJ010003456">
    <property type="protein sequence ID" value="CAG8640285.1"/>
    <property type="molecule type" value="Genomic_DNA"/>
</dbReference>